<feature type="binding site" evidence="7">
    <location>
        <position position="304"/>
    </location>
    <ligand>
        <name>Zn(2+)</name>
        <dbReference type="ChEBI" id="CHEBI:29105"/>
    </ligand>
</feature>
<dbReference type="EC" id="2.4.2.29" evidence="7"/>
<feature type="binding site" evidence="7">
    <location>
        <position position="309"/>
    </location>
    <ligand>
        <name>Zn(2+)</name>
        <dbReference type="ChEBI" id="CHEBI:29105"/>
    </ligand>
</feature>
<dbReference type="Proteomes" id="UP000199006">
    <property type="component" value="Unassembled WGS sequence"/>
</dbReference>
<feature type="active site" description="Proton acceptor" evidence="7">
    <location>
        <position position="92"/>
    </location>
</feature>
<keyword evidence="1 7" id="KW-0328">Glycosyltransferase</keyword>
<feature type="binding site" evidence="7">
    <location>
        <position position="335"/>
    </location>
    <ligand>
        <name>Zn(2+)</name>
        <dbReference type="ChEBI" id="CHEBI:29105"/>
    </ligand>
</feature>
<dbReference type="GO" id="GO:0046872">
    <property type="term" value="F:metal ion binding"/>
    <property type="evidence" value="ECO:0007669"/>
    <property type="project" value="UniProtKB-KW"/>
</dbReference>
<evidence type="ECO:0000313" key="10">
    <source>
        <dbReference type="Proteomes" id="UP000199006"/>
    </source>
</evidence>
<gene>
    <name evidence="7" type="primary">tgt</name>
    <name evidence="9" type="ORF">SAMN02983006_00667</name>
</gene>
<dbReference type="NCBIfam" id="TIGR00449">
    <property type="entry name" value="tgt_general"/>
    <property type="match status" value="1"/>
</dbReference>
<comment type="similarity">
    <text evidence="7">Belongs to the queuine tRNA-ribosyltransferase family.</text>
</comment>
<feature type="region of interest" description="RNA binding; important for wobble base 34 recognition" evidence="7">
    <location>
        <begin position="271"/>
        <end position="275"/>
    </location>
</feature>
<dbReference type="NCBIfam" id="TIGR00430">
    <property type="entry name" value="Q_tRNA_tgt"/>
    <property type="match status" value="1"/>
</dbReference>
<dbReference type="InterPro" id="IPR002616">
    <property type="entry name" value="tRNA_ribo_trans-like"/>
</dbReference>
<dbReference type="HAMAP" id="MF_00168">
    <property type="entry name" value="Q_tRNA_Tgt"/>
    <property type="match status" value="1"/>
</dbReference>
<evidence type="ECO:0000256" key="2">
    <source>
        <dbReference type="ARBA" id="ARBA00022679"/>
    </source>
</evidence>
<comment type="cofactor">
    <cofactor evidence="7">
        <name>Zn(2+)</name>
        <dbReference type="ChEBI" id="CHEBI:29105"/>
    </cofactor>
    <text evidence="7">Binds 1 zinc ion per subunit.</text>
</comment>
<comment type="function">
    <text evidence="7">Catalyzes the base-exchange of a guanine (G) residue with the queuine precursor 7-aminomethyl-7-deazaguanine (PreQ1) at position 34 (anticodon wobble position) in tRNAs with GU(N) anticodons (tRNA-Asp, -Asn, -His and -Tyr). Catalysis occurs through a double-displacement mechanism. The nucleophile active site attacks the C1' of nucleotide 34 to detach the guanine base from the RNA, forming a covalent enzyme-RNA intermediate. The proton acceptor active site deprotonates the incoming PreQ1, allowing a nucleophilic attack on the C1' of the ribose to form the product. After dissociation, two additional enzymatic reactions on the tRNA convert PreQ1 to queuine (Q), resulting in the hypermodified nucleoside queuosine (7-(((4,5-cis-dihydroxy-2-cyclopenten-1-yl)amino)methyl)-7-deazaguanosine).</text>
</comment>
<accession>A0A1I4GBZ3</accession>
<name>A0A1I4GBZ3_9FIRM</name>
<dbReference type="InterPro" id="IPR036511">
    <property type="entry name" value="TGT-like_sf"/>
</dbReference>
<dbReference type="OrthoDB" id="9805417at2"/>
<feature type="binding site" evidence="7">
    <location>
        <position position="306"/>
    </location>
    <ligand>
        <name>Zn(2+)</name>
        <dbReference type="ChEBI" id="CHEBI:29105"/>
    </ligand>
</feature>
<evidence type="ECO:0000256" key="7">
    <source>
        <dbReference type="HAMAP-Rule" id="MF_00168"/>
    </source>
</evidence>
<protein>
    <recommendedName>
        <fullName evidence="7">Queuine tRNA-ribosyltransferase</fullName>
        <ecNumber evidence="7">2.4.2.29</ecNumber>
    </recommendedName>
    <alternativeName>
        <fullName evidence="7">Guanine insertion enzyme</fullName>
    </alternativeName>
    <alternativeName>
        <fullName evidence="7">tRNA-guanine transglycosylase</fullName>
    </alternativeName>
</protein>
<evidence type="ECO:0000256" key="5">
    <source>
        <dbReference type="ARBA" id="ARBA00022833"/>
    </source>
</evidence>
<keyword evidence="4 7" id="KW-0671">Queuosine biosynthesis</keyword>
<feature type="binding site" evidence="7">
    <location>
        <position position="146"/>
    </location>
    <ligand>
        <name>substrate</name>
    </ligand>
</feature>
<dbReference type="AlphaFoldDB" id="A0A1I4GBZ3"/>
<feature type="binding site" evidence="7">
    <location>
        <begin position="92"/>
        <end position="96"/>
    </location>
    <ligand>
        <name>substrate</name>
    </ligand>
</feature>
<comment type="pathway">
    <text evidence="7">tRNA modification; tRNA-queuosine biosynthesis.</text>
</comment>
<keyword evidence="3 7" id="KW-0819">tRNA processing</keyword>
<dbReference type="GO" id="GO:0008479">
    <property type="term" value="F:tRNA-guanosine(34) queuine transglycosylase activity"/>
    <property type="evidence" value="ECO:0007669"/>
    <property type="project" value="UniProtKB-UniRule"/>
</dbReference>
<dbReference type="GO" id="GO:0008616">
    <property type="term" value="P:tRNA queuosine(34) biosynthetic process"/>
    <property type="evidence" value="ECO:0007669"/>
    <property type="project" value="UniProtKB-UniRule"/>
</dbReference>
<comment type="catalytic activity">
    <reaction evidence="6 7">
        <text>7-aminomethyl-7-carbaguanine + guanosine(34) in tRNA = 7-aminomethyl-7-carbaguanosine(34) in tRNA + guanine</text>
        <dbReference type="Rhea" id="RHEA:24104"/>
        <dbReference type="Rhea" id="RHEA-COMP:10341"/>
        <dbReference type="Rhea" id="RHEA-COMP:10342"/>
        <dbReference type="ChEBI" id="CHEBI:16235"/>
        <dbReference type="ChEBI" id="CHEBI:58703"/>
        <dbReference type="ChEBI" id="CHEBI:74269"/>
        <dbReference type="ChEBI" id="CHEBI:82833"/>
        <dbReference type="EC" id="2.4.2.29"/>
    </reaction>
</comment>
<keyword evidence="5 7" id="KW-0862">Zinc</keyword>
<dbReference type="FunFam" id="3.20.20.105:FF:000001">
    <property type="entry name" value="Queuine tRNA-ribosyltransferase"/>
    <property type="match status" value="1"/>
</dbReference>
<dbReference type="UniPathway" id="UPA00392"/>
<dbReference type="STRING" id="29563.SAMN02983006_00667"/>
<sequence>MFNFKLIKEDKASKARLGEITTNHGKIETPIFMPVGTQATVKAMSSRELEEINAQIILGNTYHLYLRPGDDLIARAGGLHKFMNWQRPILTDSGGFQVFSLAKLREIKEEGVYFRSHLDGSKQFISPEKSMQIQKNLGSDIVMAFDECPPYPASRDYVDKSLQRTLRWAERCQAEMEGIENQALFGIIQGGIYPELRKQSVEEMLKFDFPGYSIGGLSVGEPKEEMYKMLDYTTPLMAKNKPRYLMGVGTPEDLVEGIYHGIDMFDCVMPTRIARHGQIFTAVGRKTIRNAVYAEDFSPLDPECDCHVCQNYSRAYVRHLLKRNEILGVRLTTYHNLYFMLNFAQQIRQALAAGKFIDFRDEFYQNYQLK</sequence>
<feature type="active site" description="Nucleophile" evidence="7">
    <location>
        <position position="266"/>
    </location>
</feature>
<keyword evidence="10" id="KW-1185">Reference proteome</keyword>
<comment type="subunit">
    <text evidence="7">Homodimer. Within each dimer, one monomer is responsible for RNA recognition and catalysis, while the other monomer binds to the replacement base PreQ1.</text>
</comment>
<evidence type="ECO:0000259" key="8">
    <source>
        <dbReference type="Pfam" id="PF01702"/>
    </source>
</evidence>
<feature type="domain" description="tRNA-guanine(15) transglycosylase-like" evidence="8">
    <location>
        <begin position="13"/>
        <end position="368"/>
    </location>
</feature>
<dbReference type="InterPro" id="IPR050076">
    <property type="entry name" value="ArchSynthase1/Queuine_TRR"/>
</dbReference>
<dbReference type="EMBL" id="FOTI01000005">
    <property type="protein sequence ID" value="SFL26636.1"/>
    <property type="molecule type" value="Genomic_DNA"/>
</dbReference>
<organism evidence="9 10">
    <name type="scientific">Halanaerobium salsuginis</name>
    <dbReference type="NCBI Taxonomy" id="29563"/>
    <lineage>
        <taxon>Bacteria</taxon>
        <taxon>Bacillati</taxon>
        <taxon>Bacillota</taxon>
        <taxon>Clostridia</taxon>
        <taxon>Halanaerobiales</taxon>
        <taxon>Halanaerobiaceae</taxon>
        <taxon>Halanaerobium</taxon>
    </lineage>
</organism>
<dbReference type="GO" id="GO:0005829">
    <property type="term" value="C:cytosol"/>
    <property type="evidence" value="ECO:0007669"/>
    <property type="project" value="TreeGrafter"/>
</dbReference>
<dbReference type="InterPro" id="IPR004803">
    <property type="entry name" value="TGT"/>
</dbReference>
<feature type="binding site" evidence="7">
    <location>
        <position position="189"/>
    </location>
    <ligand>
        <name>substrate</name>
    </ligand>
</feature>
<proteinExistence type="inferred from homology"/>
<dbReference type="PANTHER" id="PTHR46499:SF1">
    <property type="entry name" value="QUEUINE TRNA-RIBOSYLTRANSFERASE"/>
    <property type="match status" value="1"/>
</dbReference>
<dbReference type="PANTHER" id="PTHR46499">
    <property type="entry name" value="QUEUINE TRNA-RIBOSYLTRANSFERASE"/>
    <property type="match status" value="1"/>
</dbReference>
<evidence type="ECO:0000256" key="4">
    <source>
        <dbReference type="ARBA" id="ARBA00022785"/>
    </source>
</evidence>
<evidence type="ECO:0000256" key="6">
    <source>
        <dbReference type="ARBA" id="ARBA00050112"/>
    </source>
</evidence>
<reference evidence="9 10" key="1">
    <citation type="submission" date="2016-10" db="EMBL/GenBank/DDBJ databases">
        <authorList>
            <person name="de Groot N.N."/>
        </authorList>
    </citation>
    <scope>NUCLEOTIDE SEQUENCE [LARGE SCALE GENOMIC DNA]</scope>
    <source>
        <strain evidence="9 10">ATCC 51327</strain>
    </source>
</reference>
<dbReference type="SUPFAM" id="SSF51713">
    <property type="entry name" value="tRNA-guanine transglycosylase"/>
    <property type="match status" value="1"/>
</dbReference>
<keyword evidence="2 7" id="KW-0808">Transferase</keyword>
<dbReference type="RefSeq" id="WP_089859644.1">
    <property type="nucleotide sequence ID" value="NZ_FOTI01000005.1"/>
</dbReference>
<dbReference type="Gene3D" id="3.20.20.105">
    <property type="entry name" value="Queuine tRNA-ribosyltransferase-like"/>
    <property type="match status" value="1"/>
</dbReference>
<evidence type="ECO:0000256" key="1">
    <source>
        <dbReference type="ARBA" id="ARBA00022676"/>
    </source>
</evidence>
<evidence type="ECO:0000256" key="3">
    <source>
        <dbReference type="ARBA" id="ARBA00022694"/>
    </source>
</evidence>
<dbReference type="Pfam" id="PF01702">
    <property type="entry name" value="TGT"/>
    <property type="match status" value="1"/>
</dbReference>
<feature type="region of interest" description="RNA binding" evidence="7">
    <location>
        <begin position="247"/>
        <end position="253"/>
    </location>
</feature>
<feature type="binding site" evidence="7">
    <location>
        <position position="216"/>
    </location>
    <ligand>
        <name>substrate</name>
    </ligand>
</feature>
<evidence type="ECO:0000313" key="9">
    <source>
        <dbReference type="EMBL" id="SFL26636.1"/>
    </source>
</evidence>
<keyword evidence="7" id="KW-0479">Metal-binding</keyword>